<comment type="caution">
    <text evidence="1">The sequence shown here is derived from an EMBL/GenBank/DDBJ whole genome shotgun (WGS) entry which is preliminary data.</text>
</comment>
<sequence length="69" mass="8353">MPKKNITFNIRMKGNNVTQYYCVLNIYFLYCNVKNISVDKEYTFGNIYLRKYYSWQDYLGSTSADNFEF</sequence>
<evidence type="ECO:0000313" key="1">
    <source>
        <dbReference type="EMBL" id="KAL2742528.1"/>
    </source>
</evidence>
<reference evidence="1 2" key="1">
    <citation type="journal article" date="2024" name="Ann. Entomol. Soc. Am.">
        <title>Genomic analyses of the southern and eastern yellowjacket wasps (Hymenoptera: Vespidae) reveal evolutionary signatures of social life.</title>
        <authorList>
            <person name="Catto M.A."/>
            <person name="Caine P.B."/>
            <person name="Orr S.E."/>
            <person name="Hunt B.G."/>
            <person name="Goodisman M.A.D."/>
        </authorList>
    </citation>
    <scope>NUCLEOTIDE SEQUENCE [LARGE SCALE GENOMIC DNA]</scope>
    <source>
        <strain evidence="1">232</strain>
        <tissue evidence="1">Head and thorax</tissue>
    </source>
</reference>
<gene>
    <name evidence="1" type="ORF">V1477_009129</name>
</gene>
<dbReference type="Proteomes" id="UP001607303">
    <property type="component" value="Unassembled WGS sequence"/>
</dbReference>
<accession>A0ABD2CBT8</accession>
<evidence type="ECO:0000313" key="2">
    <source>
        <dbReference type="Proteomes" id="UP001607303"/>
    </source>
</evidence>
<proteinExistence type="predicted"/>
<keyword evidence="2" id="KW-1185">Reference proteome</keyword>
<name>A0ABD2CBT8_VESMC</name>
<dbReference type="EMBL" id="JAYRBN010000057">
    <property type="protein sequence ID" value="KAL2742528.1"/>
    <property type="molecule type" value="Genomic_DNA"/>
</dbReference>
<protein>
    <submittedName>
        <fullName evidence="1">Ras GTPase-activating-like protein IQGAP1 isoform X1</fullName>
    </submittedName>
</protein>
<dbReference type="AlphaFoldDB" id="A0ABD2CBT8"/>
<organism evidence="1 2">
    <name type="scientific">Vespula maculifrons</name>
    <name type="common">Eastern yellow jacket</name>
    <name type="synonym">Wasp</name>
    <dbReference type="NCBI Taxonomy" id="7453"/>
    <lineage>
        <taxon>Eukaryota</taxon>
        <taxon>Metazoa</taxon>
        <taxon>Ecdysozoa</taxon>
        <taxon>Arthropoda</taxon>
        <taxon>Hexapoda</taxon>
        <taxon>Insecta</taxon>
        <taxon>Pterygota</taxon>
        <taxon>Neoptera</taxon>
        <taxon>Endopterygota</taxon>
        <taxon>Hymenoptera</taxon>
        <taxon>Apocrita</taxon>
        <taxon>Aculeata</taxon>
        <taxon>Vespoidea</taxon>
        <taxon>Vespidae</taxon>
        <taxon>Vespinae</taxon>
        <taxon>Vespula</taxon>
    </lineage>
</organism>